<proteinExistence type="predicted"/>
<sequence>MSVTIDQKSKLPWRAPALETLPVKETMDDGGLWAFSPKDDFYQRSLLLDS</sequence>
<reference evidence="1" key="1">
    <citation type="submission" date="2022-10" db="EMBL/GenBank/DDBJ databases">
        <title>Comparative genomic analysis of Cohnella hashimotonis sp. nov., isolated from the International Space Station.</title>
        <authorList>
            <person name="Simpson A."/>
            <person name="Venkateswaran K."/>
        </authorList>
    </citation>
    <scope>NUCLEOTIDE SEQUENCE</scope>
    <source>
        <strain evidence="1">DSM 28161</strain>
    </source>
</reference>
<dbReference type="RefSeq" id="WP_277530547.1">
    <property type="nucleotide sequence ID" value="NZ_JAPDIA010000003.1"/>
</dbReference>
<comment type="caution">
    <text evidence="1">The sequence shown here is derived from an EMBL/GenBank/DDBJ whole genome shotgun (WGS) entry which is preliminary data.</text>
</comment>
<gene>
    <name evidence="1" type="ORF">OMP40_07935</name>
</gene>
<accession>A0A9X4KQF5</accession>
<protein>
    <submittedName>
        <fullName evidence="1">Uncharacterized protein</fullName>
    </submittedName>
</protein>
<dbReference type="AlphaFoldDB" id="A0A9X4KQF5"/>
<organism evidence="1 2">
    <name type="scientific">Cohnella rhizosphaerae</name>
    <dbReference type="NCBI Taxonomy" id="1457232"/>
    <lineage>
        <taxon>Bacteria</taxon>
        <taxon>Bacillati</taxon>
        <taxon>Bacillota</taxon>
        <taxon>Bacilli</taxon>
        <taxon>Bacillales</taxon>
        <taxon>Paenibacillaceae</taxon>
        <taxon>Cohnella</taxon>
    </lineage>
</organism>
<keyword evidence="2" id="KW-1185">Reference proteome</keyword>
<evidence type="ECO:0000313" key="2">
    <source>
        <dbReference type="Proteomes" id="UP001153404"/>
    </source>
</evidence>
<evidence type="ECO:0000313" key="1">
    <source>
        <dbReference type="EMBL" id="MDG0809316.1"/>
    </source>
</evidence>
<dbReference type="EMBL" id="JAPDIA010000003">
    <property type="protein sequence ID" value="MDG0809316.1"/>
    <property type="molecule type" value="Genomic_DNA"/>
</dbReference>
<name>A0A9X4KQF5_9BACL</name>
<dbReference type="Proteomes" id="UP001153404">
    <property type="component" value="Unassembled WGS sequence"/>
</dbReference>